<dbReference type="InterPro" id="IPR001242">
    <property type="entry name" value="Condensation_dom"/>
</dbReference>
<dbReference type="Gene3D" id="3.30.559.30">
    <property type="entry name" value="Nonribosomal peptide synthetase, condensation domain"/>
    <property type="match status" value="1"/>
</dbReference>
<evidence type="ECO:0000313" key="3">
    <source>
        <dbReference type="Proteomes" id="UP001058271"/>
    </source>
</evidence>
<organism evidence="2 3">
    <name type="scientific">Dactylosporangium roseum</name>
    <dbReference type="NCBI Taxonomy" id="47989"/>
    <lineage>
        <taxon>Bacteria</taxon>
        <taxon>Bacillati</taxon>
        <taxon>Actinomycetota</taxon>
        <taxon>Actinomycetes</taxon>
        <taxon>Micromonosporales</taxon>
        <taxon>Micromonosporaceae</taxon>
        <taxon>Dactylosporangium</taxon>
    </lineage>
</organism>
<dbReference type="Gene3D" id="3.30.559.10">
    <property type="entry name" value="Chloramphenicol acetyltransferase-like domain"/>
    <property type="match status" value="1"/>
</dbReference>
<dbReference type="Pfam" id="PF00668">
    <property type="entry name" value="Condensation"/>
    <property type="match status" value="1"/>
</dbReference>
<evidence type="ECO:0000259" key="1">
    <source>
        <dbReference type="Pfam" id="PF00668"/>
    </source>
</evidence>
<protein>
    <recommendedName>
        <fullName evidence="1">Condensation domain-containing protein</fullName>
    </recommendedName>
</protein>
<sequence>MTSPSYPLSFEQESLWIAEQFARRPSPFLEAWAQRIEGPLDRSALRRALTDFVARHAALRTRFLLEDSGSVQRIDPDAVVEMEVLPWPGGDIEATLRKAASRSLPLTRAPFRITLYELSPLDHVLLIQLHHVVVDDVALAVLTEELGALYRAAITGDAADLPAPTMDPGRYALAQRSAGVDPQALDYWTAYLKDVAPLPNLPPYQRPLPAQRGTGCDMVSMVLPAETGRAIRRLARAQRTTTHVVLTTALAMTFSATVAVEDVILGIPTSRRRGPDTDQLFGCLSDLLPLRLRVPATTSFVEVCGATKAGVLAMLRHRYTPYAAISSAAISARAILSGDNLARVVLVIDEDPGELRMPGLRCRRVYVGAAAPKFDWCQYVVASGDEYLVRADYATSCFTPEEAHGMLAQWAAVVSAVIADTTVSPDGLRSRPGVRLTKP</sequence>
<dbReference type="InterPro" id="IPR023213">
    <property type="entry name" value="CAT-like_dom_sf"/>
</dbReference>
<dbReference type="EMBL" id="CP073721">
    <property type="protein sequence ID" value="UWZ39322.1"/>
    <property type="molecule type" value="Genomic_DNA"/>
</dbReference>
<dbReference type="Proteomes" id="UP001058271">
    <property type="component" value="Chromosome"/>
</dbReference>
<keyword evidence="3" id="KW-1185">Reference proteome</keyword>
<feature type="domain" description="Condensation" evidence="1">
    <location>
        <begin position="5"/>
        <end position="423"/>
    </location>
</feature>
<proteinExistence type="predicted"/>
<dbReference type="PANTHER" id="PTHR45527">
    <property type="entry name" value="NONRIBOSOMAL PEPTIDE SYNTHETASE"/>
    <property type="match status" value="1"/>
</dbReference>
<reference evidence="2" key="1">
    <citation type="submission" date="2021-04" db="EMBL/GenBank/DDBJ databases">
        <title>Biosynthetic gene clusters of Dactylosporangioum roseum.</title>
        <authorList>
            <person name="Hartkoorn R.C."/>
            <person name="Beaudoing E."/>
            <person name="Hot D."/>
            <person name="Moureu S."/>
        </authorList>
    </citation>
    <scope>NUCLEOTIDE SEQUENCE</scope>
    <source>
        <strain evidence="2">NRRL B-16295</strain>
    </source>
</reference>
<dbReference type="RefSeq" id="WP_260728721.1">
    <property type="nucleotide sequence ID" value="NZ_BAAABS010000056.1"/>
</dbReference>
<evidence type="ECO:0000313" key="2">
    <source>
        <dbReference type="EMBL" id="UWZ39322.1"/>
    </source>
</evidence>
<dbReference type="SUPFAM" id="SSF52777">
    <property type="entry name" value="CoA-dependent acyltransferases"/>
    <property type="match status" value="2"/>
</dbReference>
<gene>
    <name evidence="2" type="ORF">Drose_14410</name>
</gene>
<dbReference type="PANTHER" id="PTHR45527:SF1">
    <property type="entry name" value="FATTY ACID SYNTHASE"/>
    <property type="match status" value="1"/>
</dbReference>
<name>A0ABY5ZD29_9ACTN</name>
<accession>A0ABY5ZD29</accession>